<dbReference type="HOGENOM" id="CLU_012431_4_2_7"/>
<dbReference type="Proteomes" id="UP000019141">
    <property type="component" value="Unassembled WGS sequence"/>
</dbReference>
<accession>W4LRI6</accession>
<evidence type="ECO:0000313" key="3">
    <source>
        <dbReference type="Proteomes" id="UP000019141"/>
    </source>
</evidence>
<dbReference type="PANTHER" id="PTHR23150:SF19">
    <property type="entry name" value="FORMYLGLYCINE-GENERATING ENZYME"/>
    <property type="match status" value="1"/>
</dbReference>
<proteinExistence type="predicted"/>
<dbReference type="InterPro" id="IPR016187">
    <property type="entry name" value="CTDL_fold"/>
</dbReference>
<organism evidence="2 3">
    <name type="scientific">Entotheonella factor</name>
    <dbReference type="NCBI Taxonomy" id="1429438"/>
    <lineage>
        <taxon>Bacteria</taxon>
        <taxon>Pseudomonadati</taxon>
        <taxon>Nitrospinota/Tectimicrobiota group</taxon>
        <taxon>Candidatus Tectimicrobiota</taxon>
        <taxon>Candidatus Entotheonellia</taxon>
        <taxon>Candidatus Entotheonellales</taxon>
        <taxon>Candidatus Entotheonellaceae</taxon>
        <taxon>Candidatus Entotheonella</taxon>
    </lineage>
</organism>
<feature type="domain" description="Sulfatase-modifying factor enzyme-like" evidence="1">
    <location>
        <begin position="30"/>
        <end position="275"/>
    </location>
</feature>
<dbReference type="InterPro" id="IPR005532">
    <property type="entry name" value="SUMF_dom"/>
</dbReference>
<protein>
    <recommendedName>
        <fullName evidence="1">Sulfatase-modifying factor enzyme-like domain-containing protein</fullName>
    </recommendedName>
</protein>
<dbReference type="InterPro" id="IPR051043">
    <property type="entry name" value="Sulfatase_Mod_Factor_Kinase"/>
</dbReference>
<dbReference type="GO" id="GO:0120147">
    <property type="term" value="F:formylglycine-generating oxidase activity"/>
    <property type="evidence" value="ECO:0007669"/>
    <property type="project" value="TreeGrafter"/>
</dbReference>
<evidence type="ECO:0000259" key="1">
    <source>
        <dbReference type="Pfam" id="PF03781"/>
    </source>
</evidence>
<reference evidence="2 3" key="1">
    <citation type="journal article" date="2014" name="Nature">
        <title>An environmental bacterial taxon with a large and distinct metabolic repertoire.</title>
        <authorList>
            <person name="Wilson M.C."/>
            <person name="Mori T."/>
            <person name="Ruckert C."/>
            <person name="Uria A.R."/>
            <person name="Helf M.J."/>
            <person name="Takada K."/>
            <person name="Gernert C."/>
            <person name="Steffens U.A."/>
            <person name="Heycke N."/>
            <person name="Schmitt S."/>
            <person name="Rinke C."/>
            <person name="Helfrich E.J."/>
            <person name="Brachmann A.O."/>
            <person name="Gurgui C."/>
            <person name="Wakimoto T."/>
            <person name="Kracht M."/>
            <person name="Crusemann M."/>
            <person name="Hentschel U."/>
            <person name="Abe I."/>
            <person name="Matsunaga S."/>
            <person name="Kalinowski J."/>
            <person name="Takeyama H."/>
            <person name="Piel J."/>
        </authorList>
    </citation>
    <scope>NUCLEOTIDE SEQUENCE [LARGE SCALE GENOMIC DNA]</scope>
    <source>
        <strain evidence="3">TSY1</strain>
    </source>
</reference>
<dbReference type="PANTHER" id="PTHR23150">
    <property type="entry name" value="SULFATASE MODIFYING FACTOR 1, 2"/>
    <property type="match status" value="1"/>
</dbReference>
<dbReference type="InterPro" id="IPR042095">
    <property type="entry name" value="SUMF_sf"/>
</dbReference>
<sequence length="279" mass="31396">MNIDIIIPYMYRILATWLSLCLFASPILAAPQLLAIPSGTAQLGSRHGEADEQPVRHVRVAAFRLSRTEVTNRDFDAFVRATGHVTEAEKRGWGWVWTDRWRQVQGANWRHPQGPSSDLQDRRDHPVVQVSWTDARAYCRWHGLRLPTDMEWEYAARGHDGRRYPWGHEAPRAGGIQRANYGTDACCAPDAQDGYRLTAPVRQYPQGASPFGVLDMAGNVWEWVLDEAPNQTGTAPARHIIRGGGWGNNPYCLRAAYRHDNEPRASLDMVGFRCAADAP</sequence>
<dbReference type="AlphaFoldDB" id="W4LRI6"/>
<gene>
    <name evidence="2" type="ORF">ETSY1_12810</name>
</gene>
<dbReference type="SUPFAM" id="SSF56436">
    <property type="entry name" value="C-type lectin-like"/>
    <property type="match status" value="1"/>
</dbReference>
<evidence type="ECO:0000313" key="2">
    <source>
        <dbReference type="EMBL" id="ETX00007.1"/>
    </source>
</evidence>
<name>W4LRI6_ENTF1</name>
<dbReference type="Pfam" id="PF03781">
    <property type="entry name" value="FGE-sulfatase"/>
    <property type="match status" value="1"/>
</dbReference>
<dbReference type="EMBL" id="AZHW01000384">
    <property type="protein sequence ID" value="ETX00007.1"/>
    <property type="molecule type" value="Genomic_DNA"/>
</dbReference>
<dbReference type="Gene3D" id="3.90.1580.10">
    <property type="entry name" value="paralog of FGE (formylglycine-generating enzyme)"/>
    <property type="match status" value="1"/>
</dbReference>
<keyword evidence="3" id="KW-1185">Reference proteome</keyword>
<comment type="caution">
    <text evidence="2">The sequence shown here is derived from an EMBL/GenBank/DDBJ whole genome shotgun (WGS) entry which is preliminary data.</text>
</comment>